<feature type="region of interest" description="Disordered" evidence="2">
    <location>
        <begin position="76"/>
        <end position="96"/>
    </location>
</feature>
<dbReference type="InterPro" id="IPR002104">
    <property type="entry name" value="Integrase_catalytic"/>
</dbReference>
<sequence>MFTRAGLPRIVLRGARHTACSLMEKAGVPISVVSRCAGHYDSSFTLRQYVHADHTEDMRQGTAALGQIYTLDQASVRNGETTGPGYDSGPRLTEVN</sequence>
<dbReference type="InterPro" id="IPR011010">
    <property type="entry name" value="DNA_brk_join_enz"/>
</dbReference>
<dbReference type="EMBL" id="JBHUCP010000001">
    <property type="protein sequence ID" value="MFD1527914.1"/>
    <property type="molecule type" value="Genomic_DNA"/>
</dbReference>
<dbReference type="SUPFAM" id="SSF56349">
    <property type="entry name" value="DNA breaking-rejoining enzymes"/>
    <property type="match status" value="1"/>
</dbReference>
<dbReference type="Gene3D" id="1.10.443.10">
    <property type="entry name" value="Intergrase catalytic core"/>
    <property type="match status" value="1"/>
</dbReference>
<dbReference type="InterPro" id="IPR013762">
    <property type="entry name" value="Integrase-like_cat_sf"/>
</dbReference>
<evidence type="ECO:0000256" key="2">
    <source>
        <dbReference type="SAM" id="MobiDB-lite"/>
    </source>
</evidence>
<evidence type="ECO:0000313" key="5">
    <source>
        <dbReference type="Proteomes" id="UP001597145"/>
    </source>
</evidence>
<feature type="domain" description="Tyr recombinase" evidence="3">
    <location>
        <begin position="9"/>
        <end position="54"/>
    </location>
</feature>
<evidence type="ECO:0000259" key="3">
    <source>
        <dbReference type="Pfam" id="PF00589"/>
    </source>
</evidence>
<accession>A0ABW4FCQ3</accession>
<proteinExistence type="predicted"/>
<name>A0ABW4FCQ3_9PSEU</name>
<evidence type="ECO:0000256" key="1">
    <source>
        <dbReference type="ARBA" id="ARBA00023172"/>
    </source>
</evidence>
<keyword evidence="5" id="KW-1185">Reference proteome</keyword>
<evidence type="ECO:0000313" key="4">
    <source>
        <dbReference type="EMBL" id="MFD1527914.1"/>
    </source>
</evidence>
<dbReference type="RefSeq" id="WP_343971835.1">
    <property type="nucleotide sequence ID" value="NZ_BAAAJG010000003.1"/>
</dbReference>
<reference evidence="5" key="1">
    <citation type="journal article" date="2019" name="Int. J. Syst. Evol. Microbiol.">
        <title>The Global Catalogue of Microorganisms (GCM) 10K type strain sequencing project: providing services to taxonomists for standard genome sequencing and annotation.</title>
        <authorList>
            <consortium name="The Broad Institute Genomics Platform"/>
            <consortium name="The Broad Institute Genome Sequencing Center for Infectious Disease"/>
            <person name="Wu L."/>
            <person name="Ma J."/>
        </authorList>
    </citation>
    <scope>NUCLEOTIDE SEQUENCE [LARGE SCALE GENOMIC DNA]</scope>
    <source>
        <strain evidence="5">JCM 12165</strain>
    </source>
</reference>
<comment type="caution">
    <text evidence="4">The sequence shown here is derived from an EMBL/GenBank/DDBJ whole genome shotgun (WGS) entry which is preliminary data.</text>
</comment>
<gene>
    <name evidence="4" type="ORF">ACFSCY_00475</name>
</gene>
<dbReference type="Proteomes" id="UP001597145">
    <property type="component" value="Unassembled WGS sequence"/>
</dbReference>
<dbReference type="Pfam" id="PF00589">
    <property type="entry name" value="Phage_integrase"/>
    <property type="match status" value="1"/>
</dbReference>
<protein>
    <submittedName>
        <fullName evidence="4">Tyrosine-type recombinase/integrase</fullName>
    </submittedName>
</protein>
<organism evidence="4 5">
    <name type="scientific">Pseudonocardia aurantiaca</name>
    <dbReference type="NCBI Taxonomy" id="75290"/>
    <lineage>
        <taxon>Bacteria</taxon>
        <taxon>Bacillati</taxon>
        <taxon>Actinomycetota</taxon>
        <taxon>Actinomycetes</taxon>
        <taxon>Pseudonocardiales</taxon>
        <taxon>Pseudonocardiaceae</taxon>
        <taxon>Pseudonocardia</taxon>
    </lineage>
</organism>
<keyword evidence="1" id="KW-0233">DNA recombination</keyword>